<comment type="caution">
    <text evidence="1">The sequence shown here is derived from an EMBL/GenBank/DDBJ whole genome shotgun (WGS) entry which is preliminary data.</text>
</comment>
<organism evidence="1 2">
    <name type="scientific">Coptotermes formosanus</name>
    <name type="common">Formosan subterranean termite</name>
    <dbReference type="NCBI Taxonomy" id="36987"/>
    <lineage>
        <taxon>Eukaryota</taxon>
        <taxon>Metazoa</taxon>
        <taxon>Ecdysozoa</taxon>
        <taxon>Arthropoda</taxon>
        <taxon>Hexapoda</taxon>
        <taxon>Insecta</taxon>
        <taxon>Pterygota</taxon>
        <taxon>Neoptera</taxon>
        <taxon>Polyneoptera</taxon>
        <taxon>Dictyoptera</taxon>
        <taxon>Blattodea</taxon>
        <taxon>Blattoidea</taxon>
        <taxon>Termitoidae</taxon>
        <taxon>Rhinotermitidae</taxon>
        <taxon>Coptotermes</taxon>
    </lineage>
</organism>
<sequence length="58" mass="6843">MADWKEQSCVKFCFTLLKTASEKHEMLKTAVGDNAMRRRQAFDWNSRLIRGKTSVEEY</sequence>
<evidence type="ECO:0000313" key="1">
    <source>
        <dbReference type="EMBL" id="GFG34002.1"/>
    </source>
</evidence>
<protein>
    <recommendedName>
        <fullName evidence="3">Mos1 transposase HTH domain-containing protein</fullName>
    </recommendedName>
</protein>
<proteinExistence type="predicted"/>
<dbReference type="Proteomes" id="UP000502823">
    <property type="component" value="Unassembled WGS sequence"/>
</dbReference>
<evidence type="ECO:0000313" key="2">
    <source>
        <dbReference type="Proteomes" id="UP000502823"/>
    </source>
</evidence>
<dbReference type="EMBL" id="BLKM01000462">
    <property type="protein sequence ID" value="GFG34002.1"/>
    <property type="molecule type" value="Genomic_DNA"/>
</dbReference>
<name>A0A6L2PS46_COPFO</name>
<dbReference type="Gene3D" id="1.10.10.1450">
    <property type="match status" value="1"/>
</dbReference>
<accession>A0A6L2PS46</accession>
<reference evidence="2" key="1">
    <citation type="submission" date="2020-01" db="EMBL/GenBank/DDBJ databases">
        <title>Draft genome sequence of the Termite Coptotermes fromosanus.</title>
        <authorList>
            <person name="Itakura S."/>
            <person name="Yosikawa Y."/>
            <person name="Umezawa K."/>
        </authorList>
    </citation>
    <scope>NUCLEOTIDE SEQUENCE [LARGE SCALE GENOMIC DNA]</scope>
</reference>
<gene>
    <name evidence="1" type="ORF">Cfor_04866</name>
</gene>
<keyword evidence="2" id="KW-1185">Reference proteome</keyword>
<dbReference type="InParanoid" id="A0A6L2PS46"/>
<dbReference type="AlphaFoldDB" id="A0A6L2PS46"/>
<evidence type="ECO:0008006" key="3">
    <source>
        <dbReference type="Google" id="ProtNLM"/>
    </source>
</evidence>